<protein>
    <recommendedName>
        <fullName evidence="2">RNase H type-1 domain-containing protein</fullName>
    </recommendedName>
</protein>
<dbReference type="Proteomes" id="UP000053555">
    <property type="component" value="Unassembled WGS sequence"/>
</dbReference>
<sequence>MTVPLDSAYGTTKIKVVGQNSVLSTQVLSGNENNIHLEWKKNTCTEIHTCQIKGPVVRWLNQLTNCFVSHIFNNDKDKGVNVQVLVRCRRCLPDGNLFVRGTIDRYKKACAASTNAESVSEANTQVNLLNGAMLAIETVFQRGWNLLWLENDSLLVIQAFRNPDLVPWKLTKR</sequence>
<proteinExistence type="predicted"/>
<gene>
    <name evidence="1" type="ORF">glysoja_028191</name>
</gene>
<dbReference type="EMBL" id="KN655893">
    <property type="protein sequence ID" value="KHN23898.1"/>
    <property type="molecule type" value="Genomic_DNA"/>
</dbReference>
<dbReference type="AlphaFoldDB" id="A0A0B2QVT8"/>
<evidence type="ECO:0000313" key="1">
    <source>
        <dbReference type="EMBL" id="KHN23898.1"/>
    </source>
</evidence>
<accession>A0A0B2QVT8</accession>
<reference evidence="1" key="1">
    <citation type="submission" date="2014-07" db="EMBL/GenBank/DDBJ databases">
        <title>Identification of a novel salt tolerance gene in wild soybean by whole-genome sequencing.</title>
        <authorList>
            <person name="Lam H.-M."/>
            <person name="Qi X."/>
            <person name="Li M.-W."/>
            <person name="Liu X."/>
            <person name="Xie M."/>
            <person name="Ni M."/>
            <person name="Xu X."/>
        </authorList>
    </citation>
    <scope>NUCLEOTIDE SEQUENCE [LARGE SCALE GENOMIC DNA]</scope>
    <source>
        <tissue evidence="1">Root</tissue>
    </source>
</reference>
<evidence type="ECO:0008006" key="2">
    <source>
        <dbReference type="Google" id="ProtNLM"/>
    </source>
</evidence>
<organism evidence="1">
    <name type="scientific">Glycine soja</name>
    <name type="common">Wild soybean</name>
    <dbReference type="NCBI Taxonomy" id="3848"/>
    <lineage>
        <taxon>Eukaryota</taxon>
        <taxon>Viridiplantae</taxon>
        <taxon>Streptophyta</taxon>
        <taxon>Embryophyta</taxon>
        <taxon>Tracheophyta</taxon>
        <taxon>Spermatophyta</taxon>
        <taxon>Magnoliopsida</taxon>
        <taxon>eudicotyledons</taxon>
        <taxon>Gunneridae</taxon>
        <taxon>Pentapetalae</taxon>
        <taxon>rosids</taxon>
        <taxon>fabids</taxon>
        <taxon>Fabales</taxon>
        <taxon>Fabaceae</taxon>
        <taxon>Papilionoideae</taxon>
        <taxon>50 kb inversion clade</taxon>
        <taxon>NPAAA clade</taxon>
        <taxon>indigoferoid/millettioid clade</taxon>
        <taxon>Phaseoleae</taxon>
        <taxon>Glycine</taxon>
        <taxon>Glycine subgen. Soja</taxon>
    </lineage>
</organism>
<name>A0A0B2QVT8_GLYSO</name>